<dbReference type="GO" id="GO:0016765">
    <property type="term" value="F:transferase activity, transferring alkyl or aryl (other than methyl) groups"/>
    <property type="evidence" value="ECO:0007669"/>
    <property type="project" value="InterPro"/>
</dbReference>
<dbReference type="EMBL" id="CP042905">
    <property type="protein sequence ID" value="QEE15379.1"/>
    <property type="molecule type" value="Genomic_DNA"/>
</dbReference>
<feature type="transmembrane region" description="Helical" evidence="5">
    <location>
        <begin position="283"/>
        <end position="307"/>
    </location>
</feature>
<reference evidence="6 7" key="2">
    <citation type="journal article" date="2024" name="Int. J. Syst. Evol. Microbiol.">
        <title>Promethearchaeum syntrophicum gen. nov., sp. nov., an anaerobic, obligately syntrophic archaeon, the first isolate of the lineage 'Asgard' archaea, and proposal of the new archaeal phylum Promethearchaeota phyl. nov. and kingdom Promethearchaeati regn. nov.</title>
        <authorList>
            <person name="Imachi H."/>
            <person name="Nobu M.K."/>
            <person name="Kato S."/>
            <person name="Takaki Y."/>
            <person name="Miyazaki M."/>
            <person name="Miyata M."/>
            <person name="Ogawara M."/>
            <person name="Saito Y."/>
            <person name="Sakai S."/>
            <person name="Tahara Y.O."/>
            <person name="Takano Y."/>
            <person name="Tasumi E."/>
            <person name="Uematsu K."/>
            <person name="Yoshimura T."/>
            <person name="Itoh T."/>
            <person name="Ohkuma M."/>
            <person name="Takai K."/>
        </authorList>
    </citation>
    <scope>NUCLEOTIDE SEQUENCE [LARGE SCALE GENOMIC DNA]</scope>
    <source>
        <strain evidence="6 7">MK-D1</strain>
    </source>
</reference>
<dbReference type="InterPro" id="IPR044878">
    <property type="entry name" value="UbiA_sf"/>
</dbReference>
<dbReference type="KEGG" id="psyt:DSAG12_01204"/>
<accession>A0A5B9D887</accession>
<proteinExistence type="predicted"/>
<evidence type="ECO:0000256" key="3">
    <source>
        <dbReference type="ARBA" id="ARBA00022989"/>
    </source>
</evidence>
<protein>
    <submittedName>
        <fullName evidence="6">UbiA family prenyltransferase</fullName>
    </submittedName>
</protein>
<dbReference type="GO" id="GO:0016757">
    <property type="term" value="F:glycosyltransferase activity"/>
    <property type="evidence" value="ECO:0007669"/>
    <property type="project" value="UniProtKB-KW"/>
</dbReference>
<feature type="transmembrane region" description="Helical" evidence="5">
    <location>
        <begin position="79"/>
        <end position="104"/>
    </location>
</feature>
<keyword evidence="7" id="KW-1185">Reference proteome</keyword>
<feature type="transmembrane region" description="Helical" evidence="5">
    <location>
        <begin position="110"/>
        <end position="129"/>
    </location>
</feature>
<organism evidence="6 7">
    <name type="scientific">Promethearchaeum syntrophicum</name>
    <dbReference type="NCBI Taxonomy" id="2594042"/>
    <lineage>
        <taxon>Archaea</taxon>
        <taxon>Promethearchaeati</taxon>
        <taxon>Promethearchaeota</taxon>
        <taxon>Promethearchaeia</taxon>
        <taxon>Promethearchaeales</taxon>
        <taxon>Promethearchaeaceae</taxon>
        <taxon>Promethearchaeum</taxon>
    </lineage>
</organism>
<gene>
    <name evidence="6" type="ORF">DSAG12_01204</name>
</gene>
<feature type="transmembrane region" description="Helical" evidence="5">
    <location>
        <begin position="41"/>
        <end position="58"/>
    </location>
</feature>
<dbReference type="Pfam" id="PF01040">
    <property type="entry name" value="UbiA"/>
    <property type="match status" value="1"/>
</dbReference>
<dbReference type="OrthoDB" id="213605at2157"/>
<name>A0A5B9D887_9ARCH</name>
<sequence>MNKILAVFNLLRIRQYYKNLIMFIGIFFAGRLFDFSIYPDLILAFIVTCLSSSISYIINDIKDLESDKLHSEKIKKRPLANGELSIIVAIILLILIVAVFIVSMIYFKNLLFLVLLLFLIANGFAYNFILKKIAFADIIGLSTNYIWRALAGCAIINIRISPWLTVTVFLTALFLATGKRIADLVLLGLENAKNHKKIYDSYSTPLLNNFLILNATALFVMYTLYCVLGPLEEGSIIPLENQGLLVYSTPVALYLIYRFIYLVKANPKIVRNAEKLITDKGMIFGGILLGIIGIISLYMELGSWAFFIQS</sequence>
<dbReference type="GO" id="GO:0005886">
    <property type="term" value="C:plasma membrane"/>
    <property type="evidence" value="ECO:0007669"/>
    <property type="project" value="UniProtKB-SubCell"/>
</dbReference>
<evidence type="ECO:0000313" key="6">
    <source>
        <dbReference type="EMBL" id="QEE15379.1"/>
    </source>
</evidence>
<evidence type="ECO:0000256" key="1">
    <source>
        <dbReference type="ARBA" id="ARBA00004651"/>
    </source>
</evidence>
<dbReference type="Gene3D" id="1.10.357.140">
    <property type="entry name" value="UbiA prenyltransferase"/>
    <property type="match status" value="1"/>
</dbReference>
<dbReference type="AlphaFoldDB" id="A0A5B9D887"/>
<keyword evidence="3 5" id="KW-1133">Transmembrane helix</keyword>
<keyword evidence="4 5" id="KW-0472">Membrane</keyword>
<dbReference type="InterPro" id="IPR000537">
    <property type="entry name" value="UbiA_prenyltransferase"/>
</dbReference>
<dbReference type="RefSeq" id="WP_162306589.1">
    <property type="nucleotide sequence ID" value="NZ_CP042905.2"/>
</dbReference>
<reference evidence="6 7" key="1">
    <citation type="journal article" date="2020" name="Nature">
        <title>Isolation of an archaeon at the prokaryote-eukaryote interface.</title>
        <authorList>
            <person name="Imachi H."/>
            <person name="Nobu M.K."/>
            <person name="Nakahara N."/>
            <person name="Morono Y."/>
            <person name="Ogawara M."/>
            <person name="Takaki Y."/>
            <person name="Takano Y."/>
            <person name="Uematsu K."/>
            <person name="Ikuta T."/>
            <person name="Ito M."/>
            <person name="Matsui Y."/>
            <person name="Miyazaki M."/>
            <person name="Murata K."/>
            <person name="Saito Y."/>
            <person name="Sakai S."/>
            <person name="Song C."/>
            <person name="Tasumi E."/>
            <person name="Yamanaka Y."/>
            <person name="Yamaguchi T."/>
            <person name="Kamagata Y."/>
            <person name="Tamaki H."/>
            <person name="Takai K."/>
        </authorList>
    </citation>
    <scope>NUCLEOTIDE SEQUENCE [LARGE SCALE GENOMIC DNA]</scope>
    <source>
        <strain evidence="6 7">MK-D1</strain>
    </source>
</reference>
<dbReference type="Proteomes" id="UP000321408">
    <property type="component" value="Chromosome"/>
</dbReference>
<keyword evidence="2 5" id="KW-0812">Transmembrane</keyword>
<evidence type="ECO:0000313" key="7">
    <source>
        <dbReference type="Proteomes" id="UP000321408"/>
    </source>
</evidence>
<evidence type="ECO:0000256" key="2">
    <source>
        <dbReference type="ARBA" id="ARBA00022692"/>
    </source>
</evidence>
<evidence type="ECO:0000256" key="5">
    <source>
        <dbReference type="SAM" id="Phobius"/>
    </source>
</evidence>
<dbReference type="GeneID" id="41329199"/>
<feature type="transmembrane region" description="Helical" evidence="5">
    <location>
        <begin position="210"/>
        <end position="231"/>
    </location>
</feature>
<evidence type="ECO:0000256" key="4">
    <source>
        <dbReference type="ARBA" id="ARBA00023136"/>
    </source>
</evidence>
<comment type="subcellular location">
    <subcellularLocation>
        <location evidence="1">Cell membrane</location>
        <topology evidence="1">Multi-pass membrane protein</topology>
    </subcellularLocation>
</comment>
<feature type="transmembrane region" description="Helical" evidence="5">
    <location>
        <begin position="243"/>
        <end position="263"/>
    </location>
</feature>
<dbReference type="CDD" id="cd13963">
    <property type="entry name" value="PT_UbiA_2"/>
    <property type="match status" value="1"/>
</dbReference>
<feature type="transmembrane region" description="Helical" evidence="5">
    <location>
        <begin position="16"/>
        <end position="35"/>
    </location>
</feature>